<dbReference type="AlphaFoldDB" id="A0AAW1NLZ8"/>
<dbReference type="Proteomes" id="UP001465755">
    <property type="component" value="Unassembled WGS sequence"/>
</dbReference>
<reference evidence="8 9" key="1">
    <citation type="journal article" date="2024" name="Nat. Commun.">
        <title>Phylogenomics reveals the evolutionary origins of lichenization in chlorophyte algae.</title>
        <authorList>
            <person name="Puginier C."/>
            <person name="Libourel C."/>
            <person name="Otte J."/>
            <person name="Skaloud P."/>
            <person name="Haon M."/>
            <person name="Grisel S."/>
            <person name="Petersen M."/>
            <person name="Berrin J.G."/>
            <person name="Delaux P.M."/>
            <person name="Dal Grande F."/>
            <person name="Keller J."/>
        </authorList>
    </citation>
    <scope>NUCLEOTIDE SEQUENCE [LARGE SCALE GENOMIC DNA]</scope>
    <source>
        <strain evidence="8 9">SAG 2036</strain>
    </source>
</reference>
<keyword evidence="4 7" id="KW-1133">Transmembrane helix</keyword>
<keyword evidence="5 7" id="KW-0472">Membrane</keyword>
<dbReference type="InterPro" id="IPR051584">
    <property type="entry name" value="GPCR-associated_LMBR1"/>
</dbReference>
<dbReference type="EMBL" id="JALJOQ010000274">
    <property type="protein sequence ID" value="KAK9786378.1"/>
    <property type="molecule type" value="Genomic_DNA"/>
</dbReference>
<dbReference type="PANTHER" id="PTHR21355:SF0">
    <property type="entry name" value="G-PROTEIN COUPLED RECEPTOR-ASSOCIATED PROTEIN LMBRD2"/>
    <property type="match status" value="1"/>
</dbReference>
<feature type="transmembrane region" description="Helical" evidence="7">
    <location>
        <begin position="176"/>
        <end position="199"/>
    </location>
</feature>
<evidence type="ECO:0000256" key="2">
    <source>
        <dbReference type="ARBA" id="ARBA00010487"/>
    </source>
</evidence>
<proteinExistence type="inferred from homology"/>
<evidence type="ECO:0000256" key="4">
    <source>
        <dbReference type="ARBA" id="ARBA00022989"/>
    </source>
</evidence>
<dbReference type="InterPro" id="IPR006876">
    <property type="entry name" value="LMBR1-like_membr_prot"/>
</dbReference>
<evidence type="ECO:0000256" key="1">
    <source>
        <dbReference type="ARBA" id="ARBA00004141"/>
    </source>
</evidence>
<name>A0AAW1NLZ8_9CHLO</name>
<protein>
    <submittedName>
        <fullName evidence="8">Uncharacterized protein</fullName>
    </submittedName>
</protein>
<evidence type="ECO:0000256" key="5">
    <source>
        <dbReference type="ARBA" id="ARBA00023136"/>
    </source>
</evidence>
<dbReference type="Pfam" id="PF04791">
    <property type="entry name" value="LMBR1"/>
    <property type="match status" value="1"/>
</dbReference>
<organism evidence="8 9">
    <name type="scientific">Symbiochloris irregularis</name>
    <dbReference type="NCBI Taxonomy" id="706552"/>
    <lineage>
        <taxon>Eukaryota</taxon>
        <taxon>Viridiplantae</taxon>
        <taxon>Chlorophyta</taxon>
        <taxon>core chlorophytes</taxon>
        <taxon>Trebouxiophyceae</taxon>
        <taxon>Trebouxiales</taxon>
        <taxon>Trebouxiaceae</taxon>
        <taxon>Symbiochloris</taxon>
    </lineage>
</organism>
<evidence type="ECO:0000256" key="7">
    <source>
        <dbReference type="SAM" id="Phobius"/>
    </source>
</evidence>
<gene>
    <name evidence="8" type="ORF">WJX73_000260</name>
</gene>
<feature type="transmembrane region" description="Helical" evidence="7">
    <location>
        <begin position="273"/>
        <end position="298"/>
    </location>
</feature>
<evidence type="ECO:0000256" key="3">
    <source>
        <dbReference type="ARBA" id="ARBA00022692"/>
    </source>
</evidence>
<sequence>ELSKARALVAKVSEMFPRRDPMRKYMDKIVTLSVRLGQELPSAEPLPRVDDEQMDYFDRQDLGHLRRRLRTAGESYARERSLYLELVQQFFELEDVVRNKERWGQPFRSSRHRRLPDWAGHLEWWWKCCLHAWAFRLLALLAALLSLAVVVAEATISEHVPNLSIFSHTLHKFQDIEILVELLTFVFLIYPCLAAYFALYRLGKFSFYLLVPHHTSSYSLLAHAMLMCRFGPPLAFNFMAAIAMPASKHDARLDVTNTVFYEEFGRLMMSQPVIGFSFTTYAPIALVPYVILLILNVFNRLAAVFMRSKRWEFAEDWESDAVSDAAERRLLRELENRDLGRPLGLSIETEARPTVPEEQVQQGRLQRWWPWSRSPGRREAAPPDQARPGRYRAATVPERGQQGPSGGPLSGIRRMFGGTEAGSREERAGLVSGGGSTNGNLDSIFARMNPTNSTEDAEAGTHGRSSIRGTLSVESDDSPEDHQASRGRGWFSRR</sequence>
<comment type="similarity">
    <text evidence="2">Belongs to the LIMR family.</text>
</comment>
<feature type="region of interest" description="Disordered" evidence="6">
    <location>
        <begin position="345"/>
        <end position="494"/>
    </location>
</feature>
<evidence type="ECO:0000313" key="9">
    <source>
        <dbReference type="Proteomes" id="UP001465755"/>
    </source>
</evidence>
<feature type="non-terminal residue" evidence="8">
    <location>
        <position position="1"/>
    </location>
</feature>
<evidence type="ECO:0000256" key="6">
    <source>
        <dbReference type="SAM" id="MobiDB-lite"/>
    </source>
</evidence>
<dbReference type="PANTHER" id="PTHR21355">
    <property type="entry name" value="G-PROTEIN COUPLED RECEPTOR-ASSOCIATED PROTEIN LMBRD2"/>
    <property type="match status" value="1"/>
</dbReference>
<evidence type="ECO:0000313" key="8">
    <source>
        <dbReference type="EMBL" id="KAK9786378.1"/>
    </source>
</evidence>
<comment type="subcellular location">
    <subcellularLocation>
        <location evidence="1">Membrane</location>
        <topology evidence="1">Multi-pass membrane protein</topology>
    </subcellularLocation>
</comment>
<feature type="transmembrane region" description="Helical" evidence="7">
    <location>
        <begin position="133"/>
        <end position="156"/>
    </location>
</feature>
<accession>A0AAW1NLZ8</accession>
<comment type="caution">
    <text evidence="8">The sequence shown here is derived from an EMBL/GenBank/DDBJ whole genome shotgun (WGS) entry which is preliminary data.</text>
</comment>
<dbReference type="GO" id="GO:0016020">
    <property type="term" value="C:membrane"/>
    <property type="evidence" value="ECO:0007669"/>
    <property type="project" value="UniProtKB-SubCell"/>
</dbReference>
<keyword evidence="3 7" id="KW-0812">Transmembrane</keyword>
<feature type="compositionally biased region" description="Polar residues" evidence="6">
    <location>
        <begin position="463"/>
        <end position="473"/>
    </location>
</feature>
<keyword evidence="9" id="KW-1185">Reference proteome</keyword>
<feature type="transmembrane region" description="Helical" evidence="7">
    <location>
        <begin position="220"/>
        <end position="244"/>
    </location>
</feature>